<evidence type="ECO:0000313" key="1">
    <source>
        <dbReference type="EMBL" id="SBS33535.1"/>
    </source>
</evidence>
<dbReference type="EMBL" id="FLOB01000006">
    <property type="protein sequence ID" value="SBS33535.1"/>
    <property type="molecule type" value="Genomic_DNA"/>
</dbReference>
<organism evidence="1 2">
    <name type="scientific">Marinomonas spartinae</name>
    <dbReference type="NCBI Taxonomy" id="1792290"/>
    <lineage>
        <taxon>Bacteria</taxon>
        <taxon>Pseudomonadati</taxon>
        <taxon>Pseudomonadota</taxon>
        <taxon>Gammaproteobacteria</taxon>
        <taxon>Oceanospirillales</taxon>
        <taxon>Oceanospirillaceae</taxon>
        <taxon>Marinomonas</taxon>
    </lineage>
</organism>
<dbReference type="Pfam" id="PF21230">
    <property type="entry name" value="Nakanori"/>
    <property type="match status" value="1"/>
</dbReference>
<protein>
    <submittedName>
        <fullName evidence="1">Uncharacterized protein</fullName>
    </submittedName>
</protein>
<proteinExistence type="predicted"/>
<reference evidence="1 2" key="1">
    <citation type="submission" date="2016-06" db="EMBL/GenBank/DDBJ databases">
        <authorList>
            <person name="Kjaerup R.B."/>
            <person name="Dalgaard T.S."/>
            <person name="Juul-Madsen H.R."/>
        </authorList>
    </citation>
    <scope>NUCLEOTIDE SEQUENCE [LARGE SCALE GENOMIC DNA]</scope>
    <source>
        <strain evidence="1 2">CECT 8886</strain>
    </source>
</reference>
<gene>
    <name evidence="1" type="ORF">MSP8886_02784</name>
</gene>
<name>A0A1A8TIK9_9GAMM</name>
<accession>A0A1A8TIK9</accession>
<dbReference type="AlphaFoldDB" id="A0A1A8TIK9"/>
<dbReference type="PANTHER" id="PTHR36482">
    <property type="entry name" value="OSJNBA0024J22.15 PROTEIN"/>
    <property type="match status" value="1"/>
</dbReference>
<dbReference type="Gene3D" id="2.60.270.50">
    <property type="match status" value="1"/>
</dbReference>
<dbReference type="RefSeq" id="WP_067017395.1">
    <property type="nucleotide sequence ID" value="NZ_FLOB01000006.1"/>
</dbReference>
<dbReference type="InterPro" id="IPR053085">
    <property type="entry name" value="Jasmonate-induced_protein"/>
</dbReference>
<dbReference type="Proteomes" id="UP000092544">
    <property type="component" value="Unassembled WGS sequence"/>
</dbReference>
<keyword evidence="2" id="KW-1185">Reference proteome</keyword>
<evidence type="ECO:0000313" key="2">
    <source>
        <dbReference type="Proteomes" id="UP000092544"/>
    </source>
</evidence>
<dbReference type="InterPro" id="IPR049065">
    <property type="entry name" value="Nakanori"/>
</dbReference>
<dbReference type="PANTHER" id="PTHR36482:SF6">
    <property type="entry name" value="JASMONATE-INDUCED PROTEIN HOMOLOG"/>
    <property type="match status" value="1"/>
</dbReference>
<sequence length="225" mass="24897">MGISNMVSNMDDEDLLIGVGASGYNEATKSRILKSIRNSDSRTKSAKKKYGNGISVKGIIVNISGEHYLRLREKKRESGKDWSDPEVLAPDNEIGPCQAGAFFHAKRDAAATGTRGGFVYEVQDNKSFIKGKISIAWENPWDHVSGGPFVSCIRVSRDTNLLPECLDWCASNRTSKLDSDLTIPEGKELKRYIDVSVLQENKTTAYLVVSIQTNDLVKEVFEDFG</sequence>